<dbReference type="Proteomes" id="UP001164929">
    <property type="component" value="Chromosome 1"/>
</dbReference>
<dbReference type="InterPro" id="IPR043502">
    <property type="entry name" value="DNA/RNA_pol_sf"/>
</dbReference>
<accession>A0AAD6WHI5</accession>
<gene>
    <name evidence="2" type="ORF">NC653_002550</name>
</gene>
<dbReference type="Pfam" id="PF07727">
    <property type="entry name" value="RVT_2"/>
    <property type="match status" value="1"/>
</dbReference>
<sequence length="372" mass="42159">MWTLVPYCSSINVVGSRWVYKIKRRADGSIDRYKARLIARGFTQQEGIDYLETFSPVVKPATVRLVFTIVVSRGWFIHQLDVHNAFLNGILLEKVYMEQPPGFSHPTLPSNVCHLHKSIYGLKQAPRAWYTRLSDYLISLGFRASNADPSLFIYSDGHDLIYLFVYVDDLLFTGNNSTLLRHLITLLNSKFKIRDLGSVHYFLGIEVTKTSMGLMLSQHKYTLDIIQRADMSSCKAVDTPASSSSKLLLSSNTQYSDPTRYRQIVGALQYLIFTRPDICYAINKVCQFMHSPTDGHWSLVKRIVRYLQGKASYGLHITRGSSLSLHGFIDADWASSLDDRKSTGGYLVYLGRTPISWKSGKQRTVARSSTEA</sequence>
<organism evidence="2 3">
    <name type="scientific">Populus alba x Populus x berolinensis</name>
    <dbReference type="NCBI Taxonomy" id="444605"/>
    <lineage>
        <taxon>Eukaryota</taxon>
        <taxon>Viridiplantae</taxon>
        <taxon>Streptophyta</taxon>
        <taxon>Embryophyta</taxon>
        <taxon>Tracheophyta</taxon>
        <taxon>Spermatophyta</taxon>
        <taxon>Magnoliopsida</taxon>
        <taxon>eudicotyledons</taxon>
        <taxon>Gunneridae</taxon>
        <taxon>Pentapetalae</taxon>
        <taxon>rosids</taxon>
        <taxon>fabids</taxon>
        <taxon>Malpighiales</taxon>
        <taxon>Salicaceae</taxon>
        <taxon>Saliceae</taxon>
        <taxon>Populus</taxon>
    </lineage>
</organism>
<evidence type="ECO:0000313" key="3">
    <source>
        <dbReference type="Proteomes" id="UP001164929"/>
    </source>
</evidence>
<dbReference type="EMBL" id="JAQIZT010000001">
    <property type="protein sequence ID" value="KAJ7012532.1"/>
    <property type="molecule type" value="Genomic_DNA"/>
</dbReference>
<keyword evidence="3" id="KW-1185">Reference proteome</keyword>
<name>A0AAD6WHI5_9ROSI</name>
<evidence type="ECO:0000313" key="2">
    <source>
        <dbReference type="EMBL" id="KAJ7012532.1"/>
    </source>
</evidence>
<evidence type="ECO:0000259" key="1">
    <source>
        <dbReference type="Pfam" id="PF07727"/>
    </source>
</evidence>
<proteinExistence type="predicted"/>
<comment type="caution">
    <text evidence="2">The sequence shown here is derived from an EMBL/GenBank/DDBJ whole genome shotgun (WGS) entry which is preliminary data.</text>
</comment>
<dbReference type="AlphaFoldDB" id="A0AAD6WHI5"/>
<protein>
    <recommendedName>
        <fullName evidence="1">Reverse transcriptase Ty1/copia-type domain-containing protein</fullName>
    </recommendedName>
</protein>
<dbReference type="PANTHER" id="PTHR11439">
    <property type="entry name" value="GAG-POL-RELATED RETROTRANSPOSON"/>
    <property type="match status" value="1"/>
</dbReference>
<dbReference type="CDD" id="cd09272">
    <property type="entry name" value="RNase_HI_RT_Ty1"/>
    <property type="match status" value="1"/>
</dbReference>
<feature type="domain" description="Reverse transcriptase Ty1/copia-type" evidence="1">
    <location>
        <begin position="2"/>
        <end position="241"/>
    </location>
</feature>
<dbReference type="SUPFAM" id="SSF56672">
    <property type="entry name" value="DNA/RNA polymerases"/>
    <property type="match status" value="1"/>
</dbReference>
<reference evidence="2 3" key="1">
    <citation type="journal article" date="2023" name="Mol. Ecol. Resour.">
        <title>Chromosome-level genome assembly of a triploid poplar Populus alba 'Berolinensis'.</title>
        <authorList>
            <person name="Chen S."/>
            <person name="Yu Y."/>
            <person name="Wang X."/>
            <person name="Wang S."/>
            <person name="Zhang T."/>
            <person name="Zhou Y."/>
            <person name="He R."/>
            <person name="Meng N."/>
            <person name="Wang Y."/>
            <person name="Liu W."/>
            <person name="Liu Z."/>
            <person name="Liu J."/>
            <person name="Guo Q."/>
            <person name="Huang H."/>
            <person name="Sederoff R.R."/>
            <person name="Wang G."/>
            <person name="Qu G."/>
            <person name="Chen S."/>
        </authorList>
    </citation>
    <scope>NUCLEOTIDE SEQUENCE [LARGE SCALE GENOMIC DNA]</scope>
    <source>
        <strain evidence="2">SC-2020</strain>
    </source>
</reference>
<dbReference type="InterPro" id="IPR013103">
    <property type="entry name" value="RVT_2"/>
</dbReference>
<dbReference type="PANTHER" id="PTHR11439:SF450">
    <property type="entry name" value="REVERSE TRANSCRIPTASE TY1_COPIA-TYPE DOMAIN-CONTAINING PROTEIN"/>
    <property type="match status" value="1"/>
</dbReference>